<protein>
    <recommendedName>
        <fullName evidence="10">CFEM domain-containing protein</fullName>
    </recommendedName>
</protein>
<evidence type="ECO:0000256" key="4">
    <source>
        <dbReference type="ARBA" id="ARBA00022525"/>
    </source>
</evidence>
<keyword evidence="5" id="KW-0325">Glycoprotein</keyword>
<evidence type="ECO:0000313" key="12">
    <source>
        <dbReference type="Proteomes" id="UP000700596"/>
    </source>
</evidence>
<evidence type="ECO:0000256" key="1">
    <source>
        <dbReference type="ARBA" id="ARBA00004589"/>
    </source>
</evidence>
<keyword evidence="9" id="KW-0408">Iron</keyword>
<keyword evidence="9" id="KW-0349">Heme</keyword>
<comment type="caution">
    <text evidence="11">The sequence shown here is derived from an EMBL/GenBank/DDBJ whole genome shotgun (WGS) entry which is preliminary data.</text>
</comment>
<dbReference type="EMBL" id="JAGMWT010000010">
    <property type="protein sequence ID" value="KAH7121217.1"/>
    <property type="molecule type" value="Genomic_DNA"/>
</dbReference>
<comment type="caution">
    <text evidence="9">Lacks conserved residue(s) required for the propagation of feature annotation.</text>
</comment>
<dbReference type="PROSITE" id="PS52012">
    <property type="entry name" value="CFEM"/>
    <property type="match status" value="1"/>
</dbReference>
<dbReference type="AlphaFoldDB" id="A0A9P9IIB6"/>
<gene>
    <name evidence="11" type="ORF">B0J11DRAFT_581966</name>
</gene>
<keyword evidence="9" id="KW-0479">Metal-binding</keyword>
<dbReference type="GO" id="GO:0005576">
    <property type="term" value="C:extracellular region"/>
    <property type="evidence" value="ECO:0007669"/>
    <property type="project" value="UniProtKB-SubCell"/>
</dbReference>
<keyword evidence="4" id="KW-0964">Secreted</keyword>
<organism evidence="11 12">
    <name type="scientific">Dendryphion nanum</name>
    <dbReference type="NCBI Taxonomy" id="256645"/>
    <lineage>
        <taxon>Eukaryota</taxon>
        <taxon>Fungi</taxon>
        <taxon>Dikarya</taxon>
        <taxon>Ascomycota</taxon>
        <taxon>Pezizomycotina</taxon>
        <taxon>Dothideomycetes</taxon>
        <taxon>Pleosporomycetidae</taxon>
        <taxon>Pleosporales</taxon>
        <taxon>Torulaceae</taxon>
        <taxon>Dendryphion</taxon>
    </lineage>
</organism>
<dbReference type="OrthoDB" id="3785142at2759"/>
<evidence type="ECO:0000256" key="3">
    <source>
        <dbReference type="ARBA" id="ARBA00010031"/>
    </source>
</evidence>
<dbReference type="InterPro" id="IPR008427">
    <property type="entry name" value="Extracellular_membr_CFEM_dom"/>
</dbReference>
<keyword evidence="7" id="KW-1015">Disulfide bond</keyword>
<dbReference type="Proteomes" id="UP000700596">
    <property type="component" value="Unassembled WGS sequence"/>
</dbReference>
<evidence type="ECO:0000256" key="7">
    <source>
        <dbReference type="ARBA" id="ARBA00023157"/>
    </source>
</evidence>
<name>A0A9P9IIB6_9PLEO</name>
<evidence type="ECO:0000256" key="6">
    <source>
        <dbReference type="ARBA" id="ARBA00022729"/>
    </source>
</evidence>
<evidence type="ECO:0000256" key="2">
    <source>
        <dbReference type="ARBA" id="ARBA00004613"/>
    </source>
</evidence>
<dbReference type="Pfam" id="PF05730">
    <property type="entry name" value="CFEM"/>
    <property type="match status" value="1"/>
</dbReference>
<accession>A0A9P9IIB6</accession>
<proteinExistence type="inferred from homology"/>
<feature type="domain" description="CFEM" evidence="10">
    <location>
        <begin position="47"/>
        <end position="135"/>
    </location>
</feature>
<keyword evidence="6" id="KW-0732">Signal</keyword>
<dbReference type="GO" id="GO:0046872">
    <property type="term" value="F:metal ion binding"/>
    <property type="evidence" value="ECO:0007669"/>
    <property type="project" value="UniProtKB-UniRule"/>
</dbReference>
<evidence type="ECO:0000256" key="9">
    <source>
        <dbReference type="PROSITE-ProRule" id="PRU01356"/>
    </source>
</evidence>
<reference evidence="11" key="1">
    <citation type="journal article" date="2021" name="Nat. Commun.">
        <title>Genetic determinants of endophytism in the Arabidopsis root mycobiome.</title>
        <authorList>
            <person name="Mesny F."/>
            <person name="Miyauchi S."/>
            <person name="Thiergart T."/>
            <person name="Pickel B."/>
            <person name="Atanasova L."/>
            <person name="Karlsson M."/>
            <person name="Huettel B."/>
            <person name="Barry K.W."/>
            <person name="Haridas S."/>
            <person name="Chen C."/>
            <person name="Bauer D."/>
            <person name="Andreopoulos W."/>
            <person name="Pangilinan J."/>
            <person name="LaButti K."/>
            <person name="Riley R."/>
            <person name="Lipzen A."/>
            <person name="Clum A."/>
            <person name="Drula E."/>
            <person name="Henrissat B."/>
            <person name="Kohler A."/>
            <person name="Grigoriev I.V."/>
            <person name="Martin F.M."/>
            <person name="Hacquard S."/>
        </authorList>
    </citation>
    <scope>NUCLEOTIDE SEQUENCE</scope>
    <source>
        <strain evidence="11">MPI-CAGE-CH-0243</strain>
    </source>
</reference>
<keyword evidence="5" id="KW-0472">Membrane</keyword>
<keyword evidence="5" id="KW-0336">GPI-anchor</keyword>
<evidence type="ECO:0000256" key="8">
    <source>
        <dbReference type="ARBA" id="ARBA00023288"/>
    </source>
</evidence>
<sequence>MSKALGGGVGMYYLRRRGIRQRRANFKSPSTADRLIPTTKIASSEFSSVMRLFLIALLVGATVIAHPTPDDGTPNIGQCPKDCWNEAAADSDCDPNEDDDCLCGPFFDNVTTCVSQTCSITDNLATLDFLEPACL</sequence>
<dbReference type="GO" id="GO:0098552">
    <property type="term" value="C:side of membrane"/>
    <property type="evidence" value="ECO:0007669"/>
    <property type="project" value="UniProtKB-KW"/>
</dbReference>
<comment type="similarity">
    <text evidence="3">Belongs to the RBT5 family.</text>
</comment>
<keyword evidence="12" id="KW-1185">Reference proteome</keyword>
<evidence type="ECO:0000256" key="5">
    <source>
        <dbReference type="ARBA" id="ARBA00022622"/>
    </source>
</evidence>
<comment type="subcellular location">
    <subcellularLocation>
        <location evidence="1">Membrane</location>
        <topology evidence="1">Lipid-anchor</topology>
        <topology evidence="1">GPI-anchor</topology>
    </subcellularLocation>
    <subcellularLocation>
        <location evidence="2">Secreted</location>
    </subcellularLocation>
</comment>
<evidence type="ECO:0000259" key="10">
    <source>
        <dbReference type="PROSITE" id="PS52012"/>
    </source>
</evidence>
<feature type="binding site" description="axial binding residue" evidence="9">
    <location>
        <position position="98"/>
    </location>
    <ligand>
        <name>heme</name>
        <dbReference type="ChEBI" id="CHEBI:30413"/>
    </ligand>
    <ligandPart>
        <name>Fe</name>
        <dbReference type="ChEBI" id="CHEBI:18248"/>
    </ligandPart>
</feature>
<keyword evidence="8" id="KW-0449">Lipoprotein</keyword>
<evidence type="ECO:0000313" key="11">
    <source>
        <dbReference type="EMBL" id="KAH7121217.1"/>
    </source>
</evidence>